<name>A0ABY9X219_9BACT</name>
<dbReference type="InterPro" id="IPR017853">
    <property type="entry name" value="GH"/>
</dbReference>
<feature type="domain" description="DUF4214" evidence="2">
    <location>
        <begin position="434"/>
        <end position="484"/>
    </location>
</feature>
<evidence type="ECO:0000313" key="4">
    <source>
        <dbReference type="Proteomes" id="UP001611383"/>
    </source>
</evidence>
<evidence type="ECO:0000313" key="3">
    <source>
        <dbReference type="EMBL" id="WNG49426.1"/>
    </source>
</evidence>
<dbReference type="InterPro" id="IPR025282">
    <property type="entry name" value="DUF4214"/>
</dbReference>
<keyword evidence="1" id="KW-1133">Transmembrane helix</keyword>
<sequence length="558" mass="61884">MREQRGCPGFRTTRATLLIFLARENGMVWVKTSSTMKARICNNTGKHVWSDMRRLNLLFVIGLLTLVGSSTAHALVYGVNIHPVHVRTVDEARQMALVLSQRNVRSVRLDISPQSNITWLTQVVTAFKERNIKVEAMLYDPKNNNYTCGTQATEQQAYDATKNIVNQMKHLITDWELQNERQLKIAPNSSAMDASPYNTDCGRREAAVNRGMSRAIRDVRASSGAPLRIILGFIGRAYGFIDFMISQGVQFDVLGYHIYPWEQQASLDSDPWFGSGGLFANMARFNRPVKINEFNCAEVYAGDPHTPYGDRPLYENTAGKPMTEACFRGITRHLKIILSQTKVNVESVHFYELLDQPELNSLSESRFGLMYDINTPKVQLFLVSAFAGGNLSTTERGQITGRGLLTDAQIDAYRNGAGGEPPAGEQPPAVHASMTHAEYVKYLYEILLGRVGDSGGLTTWTNALQNGSMDRIELQVAFLNSNEYRVNRLATGNYAPASTLNALSNAYFVAYAYAVLLGRDPDPSGFAAYVSALQSGTTRGDVVEALITSAEYETRHGL</sequence>
<dbReference type="Pfam" id="PF13946">
    <property type="entry name" value="DUF4214"/>
    <property type="match status" value="2"/>
</dbReference>
<evidence type="ECO:0000259" key="2">
    <source>
        <dbReference type="Pfam" id="PF13946"/>
    </source>
</evidence>
<organism evidence="3 4">
    <name type="scientific">Archangium minus</name>
    <dbReference type="NCBI Taxonomy" id="83450"/>
    <lineage>
        <taxon>Bacteria</taxon>
        <taxon>Pseudomonadati</taxon>
        <taxon>Myxococcota</taxon>
        <taxon>Myxococcia</taxon>
        <taxon>Myxococcales</taxon>
        <taxon>Cystobacterineae</taxon>
        <taxon>Archangiaceae</taxon>
        <taxon>Archangium</taxon>
    </lineage>
</organism>
<dbReference type="Proteomes" id="UP001611383">
    <property type="component" value="Chromosome"/>
</dbReference>
<keyword evidence="1" id="KW-0812">Transmembrane</keyword>
<dbReference type="InterPro" id="IPR038255">
    <property type="entry name" value="PBS_linker_sf"/>
</dbReference>
<proteinExistence type="predicted"/>
<dbReference type="SUPFAM" id="SSF51445">
    <property type="entry name" value="(Trans)glycosidases"/>
    <property type="match status" value="1"/>
</dbReference>
<dbReference type="EMBL" id="CP043494">
    <property type="protein sequence ID" value="WNG49426.1"/>
    <property type="molecule type" value="Genomic_DNA"/>
</dbReference>
<gene>
    <name evidence="3" type="ORF">F0U60_38880</name>
</gene>
<accession>A0ABY9X219</accession>
<reference evidence="3 4" key="1">
    <citation type="submission" date="2019-08" db="EMBL/GenBank/DDBJ databases">
        <title>Archangium and Cystobacter genomes.</title>
        <authorList>
            <person name="Chen I.-C.K."/>
            <person name="Wielgoss S."/>
        </authorList>
    </citation>
    <scope>NUCLEOTIDE SEQUENCE [LARGE SCALE GENOMIC DNA]</scope>
    <source>
        <strain evidence="3 4">Cbm 6</strain>
    </source>
</reference>
<keyword evidence="1" id="KW-0472">Membrane</keyword>
<dbReference type="Gene3D" id="1.10.3130.20">
    <property type="entry name" value="Phycobilisome linker domain"/>
    <property type="match status" value="1"/>
</dbReference>
<keyword evidence="4" id="KW-1185">Reference proteome</keyword>
<protein>
    <submittedName>
        <fullName evidence="3">DUF4214 domain-containing protein</fullName>
    </submittedName>
</protein>
<feature type="domain" description="DUF4214" evidence="2">
    <location>
        <begin position="501"/>
        <end position="554"/>
    </location>
</feature>
<evidence type="ECO:0000256" key="1">
    <source>
        <dbReference type="SAM" id="Phobius"/>
    </source>
</evidence>
<dbReference type="Gene3D" id="3.20.20.80">
    <property type="entry name" value="Glycosidases"/>
    <property type="match status" value="1"/>
</dbReference>
<feature type="transmembrane region" description="Helical" evidence="1">
    <location>
        <begin position="55"/>
        <end position="79"/>
    </location>
</feature>